<dbReference type="EMBL" id="CANHGI010000002">
    <property type="protein sequence ID" value="CAI5443415.1"/>
    <property type="molecule type" value="Genomic_DNA"/>
</dbReference>
<comment type="caution">
    <text evidence="1">The sequence shown here is derived from an EMBL/GenBank/DDBJ whole genome shotgun (WGS) entry which is preliminary data.</text>
</comment>
<sequence length="328" mass="39014">MGSCFSQIKSQNETIKKIEPKNKYGWFDLPYDIRIMIIDLMDPRTNAKLAKCSEDCCEEVLESRNFIEEIMIHRDCSSEYNTIKLSANAEGYVRWLFGILPLKNGDVLVNWQCYGEIIMEKTFENKTPNEVIVMYFNHFVMKNKKSLEDILICNQTFPYDQTNIRELNGKNLKELLLIENDYGIDPIRSGFVDFDTICRFRESVCIPNYNSLDYFFNINIKATMRELRDPIFTLEDYDNILRRFLVEEEVDKTVEIKCIQVGKSRKSLEDLAQVIGKYAIIMRESRDDSFPFWTFQRESKKWNDLKHIVRLDNYHIHLTIKDKRFHVY</sequence>
<name>A0A9P1IF01_9PELO</name>
<keyword evidence="2" id="KW-1185">Reference proteome</keyword>
<proteinExistence type="predicted"/>
<gene>
    <name evidence="1" type="ORF">CAMP_LOCUS6052</name>
</gene>
<protein>
    <recommendedName>
        <fullName evidence="3">F-box domain-containing protein</fullName>
    </recommendedName>
</protein>
<evidence type="ECO:0000313" key="2">
    <source>
        <dbReference type="Proteomes" id="UP001152747"/>
    </source>
</evidence>
<evidence type="ECO:0008006" key="3">
    <source>
        <dbReference type="Google" id="ProtNLM"/>
    </source>
</evidence>
<accession>A0A9P1IF01</accession>
<dbReference type="Proteomes" id="UP001152747">
    <property type="component" value="Unassembled WGS sequence"/>
</dbReference>
<reference evidence="1" key="1">
    <citation type="submission" date="2022-11" db="EMBL/GenBank/DDBJ databases">
        <authorList>
            <person name="Kikuchi T."/>
        </authorList>
    </citation>
    <scope>NUCLEOTIDE SEQUENCE</scope>
    <source>
        <strain evidence="1">PS1010</strain>
    </source>
</reference>
<evidence type="ECO:0000313" key="1">
    <source>
        <dbReference type="EMBL" id="CAI5443415.1"/>
    </source>
</evidence>
<organism evidence="1 2">
    <name type="scientific">Caenorhabditis angaria</name>
    <dbReference type="NCBI Taxonomy" id="860376"/>
    <lineage>
        <taxon>Eukaryota</taxon>
        <taxon>Metazoa</taxon>
        <taxon>Ecdysozoa</taxon>
        <taxon>Nematoda</taxon>
        <taxon>Chromadorea</taxon>
        <taxon>Rhabditida</taxon>
        <taxon>Rhabditina</taxon>
        <taxon>Rhabditomorpha</taxon>
        <taxon>Rhabditoidea</taxon>
        <taxon>Rhabditidae</taxon>
        <taxon>Peloderinae</taxon>
        <taxon>Caenorhabditis</taxon>
    </lineage>
</organism>
<dbReference type="AlphaFoldDB" id="A0A9P1IF01"/>